<dbReference type="GeneID" id="103514409"/>
<gene>
    <name evidence="4 5" type="primary">LOC103514409</name>
</gene>
<comment type="similarity">
    <text evidence="1">Belongs to the monovalent cation:proton antiporter 1 (CPA1) transporter (TC 2.A.36) family.</text>
</comment>
<reference evidence="4 5" key="1">
    <citation type="submission" date="2025-04" db="UniProtKB">
        <authorList>
            <consortium name="RefSeq"/>
        </authorList>
    </citation>
    <scope>IDENTIFICATION</scope>
</reference>
<keyword evidence="3" id="KW-1185">Reference proteome</keyword>
<dbReference type="PANTHER" id="PTHR31102:SF1">
    <property type="entry name" value="CATION_H+ EXCHANGER DOMAIN-CONTAINING PROTEIN"/>
    <property type="match status" value="1"/>
</dbReference>
<dbReference type="InterPro" id="IPR051843">
    <property type="entry name" value="CPA1_transporter"/>
</dbReference>
<protein>
    <submittedName>
        <fullName evidence="4 5">Sodium/hydrogen exchanger 9B2</fullName>
    </submittedName>
</protein>
<keyword evidence="2" id="KW-0472">Membrane</keyword>
<evidence type="ECO:0000313" key="5">
    <source>
        <dbReference type="RefSeq" id="XP_026683066.1"/>
    </source>
</evidence>
<dbReference type="STRING" id="121845.A0A3Q0J3S0"/>
<dbReference type="Proteomes" id="UP000079169">
    <property type="component" value="Unplaced"/>
</dbReference>
<dbReference type="RefSeq" id="XP_026683062.1">
    <property type="nucleotide sequence ID" value="XM_026827261.1"/>
</dbReference>
<evidence type="ECO:0000256" key="1">
    <source>
        <dbReference type="ARBA" id="ARBA00007367"/>
    </source>
</evidence>
<dbReference type="RefSeq" id="XP_026683066.1">
    <property type="nucleotide sequence ID" value="XM_026827265.1"/>
</dbReference>
<keyword evidence="2" id="KW-1133">Transmembrane helix</keyword>
<proteinExistence type="inferred from homology"/>
<accession>A0A3Q0J3S0</accession>
<evidence type="ECO:0000313" key="4">
    <source>
        <dbReference type="RefSeq" id="XP_026683062.1"/>
    </source>
</evidence>
<keyword evidence="2" id="KW-0812">Transmembrane</keyword>
<organism evidence="3 5">
    <name type="scientific">Diaphorina citri</name>
    <name type="common">Asian citrus psyllid</name>
    <dbReference type="NCBI Taxonomy" id="121845"/>
    <lineage>
        <taxon>Eukaryota</taxon>
        <taxon>Metazoa</taxon>
        <taxon>Ecdysozoa</taxon>
        <taxon>Arthropoda</taxon>
        <taxon>Hexapoda</taxon>
        <taxon>Insecta</taxon>
        <taxon>Pterygota</taxon>
        <taxon>Neoptera</taxon>
        <taxon>Paraneoptera</taxon>
        <taxon>Hemiptera</taxon>
        <taxon>Sternorrhyncha</taxon>
        <taxon>Psylloidea</taxon>
        <taxon>Psyllidae</taxon>
        <taxon>Diaphorininae</taxon>
        <taxon>Diaphorina</taxon>
    </lineage>
</organism>
<dbReference type="AlphaFoldDB" id="A0A3Q0J3S0"/>
<dbReference type="PaxDb" id="121845-A0A3Q0J3S0"/>
<sequence length="81" mass="8720">MKEVLFVNLAWLPKATVQAALAPVALNLVNKLNMEDTPEHTYATSILTIAVLSILITAPLGSIGITWGGTRLLHKSEVAIR</sequence>
<dbReference type="GO" id="GO:0098662">
    <property type="term" value="P:inorganic cation transmembrane transport"/>
    <property type="evidence" value="ECO:0007669"/>
    <property type="project" value="TreeGrafter"/>
</dbReference>
<dbReference type="PANTHER" id="PTHR31102">
    <property type="match status" value="1"/>
</dbReference>
<evidence type="ECO:0000313" key="3">
    <source>
        <dbReference type="Proteomes" id="UP000079169"/>
    </source>
</evidence>
<evidence type="ECO:0000256" key="2">
    <source>
        <dbReference type="SAM" id="Phobius"/>
    </source>
</evidence>
<feature type="transmembrane region" description="Helical" evidence="2">
    <location>
        <begin position="43"/>
        <end position="67"/>
    </location>
</feature>
<name>A0A3Q0J3S0_DIACI</name>
<dbReference type="KEGG" id="dci:103514409"/>